<dbReference type="GO" id="GO:0031145">
    <property type="term" value="P:anaphase-promoting complex-dependent catabolic process"/>
    <property type="evidence" value="ECO:0007669"/>
    <property type="project" value="TreeGrafter"/>
</dbReference>
<keyword evidence="1" id="KW-0677">Repeat</keyword>
<feature type="domain" description="Cdc23" evidence="3">
    <location>
        <begin position="10"/>
        <end position="280"/>
    </location>
</feature>
<gene>
    <name evidence="4" type="primary">cut23</name>
    <name evidence="4" type="ORF">H4219_005242</name>
</gene>
<sequence length="362" mass="41644">MPLPAEINDIRNKLRKAAIDCSSRGIIYASKWAAEMLDNLVKEDDIDGSNSSLFGPTNTFGQAKASSGATIDDNNDSDDDDIQKRQDMLEEDKYLLAKAYFDSREYERAAKCIEKCTGPRAWFLRIYSQYLSGEKRMKEALAEFKDNHERPNIVNDVLKDIMNELEQNKEHLDGFGLYLLGTIYAKQKSKKARDVLLESVQMYPHNWSAWLTLASCLDTRDLVENITPKLPQGIMRHFFLAHTTIETPPSNTPSTDLFSVHYNIVKQMFPKSPFVISMQAMRHYHCREFEEADSVFLELEEQDPYYIDHADIHSNILYVMEDRPQLGALAHRCSSIDMFRPETCCVVGRYIINRALHHSIVN</sequence>
<dbReference type="GO" id="GO:0045842">
    <property type="term" value="P:positive regulation of mitotic metaphase/anaphase transition"/>
    <property type="evidence" value="ECO:0007669"/>
    <property type="project" value="TreeGrafter"/>
</dbReference>
<keyword evidence="2" id="KW-0802">TPR repeat</keyword>
<dbReference type="OrthoDB" id="10262026at2759"/>
<proteinExistence type="predicted"/>
<evidence type="ECO:0000259" key="3">
    <source>
        <dbReference type="Pfam" id="PF04049"/>
    </source>
</evidence>
<evidence type="ECO:0000313" key="5">
    <source>
        <dbReference type="Proteomes" id="UP001150538"/>
    </source>
</evidence>
<protein>
    <submittedName>
        <fullName evidence="4">Anaphase-promoting complex subunit 8</fullName>
    </submittedName>
</protein>
<dbReference type="SUPFAM" id="SSF48452">
    <property type="entry name" value="TPR-like"/>
    <property type="match status" value="1"/>
</dbReference>
<dbReference type="GO" id="GO:0005680">
    <property type="term" value="C:anaphase-promoting complex"/>
    <property type="evidence" value="ECO:0007669"/>
    <property type="project" value="InterPro"/>
</dbReference>
<evidence type="ECO:0000313" key="4">
    <source>
        <dbReference type="EMBL" id="KAJ1913382.1"/>
    </source>
</evidence>
<dbReference type="InterPro" id="IPR011990">
    <property type="entry name" value="TPR-like_helical_dom_sf"/>
</dbReference>
<evidence type="ECO:0000256" key="1">
    <source>
        <dbReference type="ARBA" id="ARBA00022737"/>
    </source>
</evidence>
<dbReference type="InterPro" id="IPR007192">
    <property type="entry name" value="APC8"/>
</dbReference>
<name>A0A9W7ZUH8_9FUNG</name>
<dbReference type="Pfam" id="PF04049">
    <property type="entry name" value="ANAPC8"/>
    <property type="match status" value="1"/>
</dbReference>
<dbReference type="GO" id="GO:0016567">
    <property type="term" value="P:protein ubiquitination"/>
    <property type="evidence" value="ECO:0007669"/>
    <property type="project" value="TreeGrafter"/>
</dbReference>
<dbReference type="Gene3D" id="1.25.40.10">
    <property type="entry name" value="Tetratricopeptide repeat domain"/>
    <property type="match status" value="1"/>
</dbReference>
<dbReference type="GO" id="GO:0051301">
    <property type="term" value="P:cell division"/>
    <property type="evidence" value="ECO:0007669"/>
    <property type="project" value="TreeGrafter"/>
</dbReference>
<dbReference type="PANTHER" id="PTHR12558">
    <property type="entry name" value="CELL DIVISION CYCLE 16,23,27"/>
    <property type="match status" value="1"/>
</dbReference>
<organism evidence="4 5">
    <name type="scientific">Mycoemilia scoparia</name>
    <dbReference type="NCBI Taxonomy" id="417184"/>
    <lineage>
        <taxon>Eukaryota</taxon>
        <taxon>Fungi</taxon>
        <taxon>Fungi incertae sedis</taxon>
        <taxon>Zoopagomycota</taxon>
        <taxon>Kickxellomycotina</taxon>
        <taxon>Kickxellomycetes</taxon>
        <taxon>Kickxellales</taxon>
        <taxon>Kickxellaceae</taxon>
        <taxon>Mycoemilia</taxon>
    </lineage>
</organism>
<keyword evidence="5" id="KW-1185">Reference proteome</keyword>
<comment type="caution">
    <text evidence="4">The sequence shown here is derived from an EMBL/GenBank/DDBJ whole genome shotgun (WGS) entry which is preliminary data.</text>
</comment>
<evidence type="ECO:0000256" key="2">
    <source>
        <dbReference type="ARBA" id="ARBA00022803"/>
    </source>
</evidence>
<dbReference type="PANTHER" id="PTHR12558:SF10">
    <property type="entry name" value="CELL DIVISION CYCLE PROTEIN 23 HOMOLOG"/>
    <property type="match status" value="1"/>
</dbReference>
<accession>A0A9W7ZUH8</accession>
<dbReference type="Proteomes" id="UP001150538">
    <property type="component" value="Unassembled WGS sequence"/>
</dbReference>
<reference evidence="4" key="1">
    <citation type="submission" date="2022-07" db="EMBL/GenBank/DDBJ databases">
        <title>Phylogenomic reconstructions and comparative analyses of Kickxellomycotina fungi.</title>
        <authorList>
            <person name="Reynolds N.K."/>
            <person name="Stajich J.E."/>
            <person name="Barry K."/>
            <person name="Grigoriev I.V."/>
            <person name="Crous P."/>
            <person name="Smith M.E."/>
        </authorList>
    </citation>
    <scope>NUCLEOTIDE SEQUENCE</scope>
    <source>
        <strain evidence="4">NBRC 100468</strain>
    </source>
</reference>
<dbReference type="AlphaFoldDB" id="A0A9W7ZUH8"/>
<dbReference type="EMBL" id="JANBPU010000266">
    <property type="protein sequence ID" value="KAJ1913382.1"/>
    <property type="molecule type" value="Genomic_DNA"/>
</dbReference>